<dbReference type="EMBL" id="KV722359">
    <property type="protein sequence ID" value="OCH93123.1"/>
    <property type="molecule type" value="Genomic_DNA"/>
</dbReference>
<dbReference type="Proteomes" id="UP000250043">
    <property type="component" value="Unassembled WGS sequence"/>
</dbReference>
<evidence type="ECO:0000313" key="2">
    <source>
        <dbReference type="Proteomes" id="UP000250043"/>
    </source>
</evidence>
<name>A0A8E2AXV6_9APHY</name>
<reference evidence="1 2" key="1">
    <citation type="submission" date="2016-07" db="EMBL/GenBank/DDBJ databases">
        <title>Draft genome of the white-rot fungus Obba rivulosa 3A-2.</title>
        <authorList>
            <consortium name="DOE Joint Genome Institute"/>
            <person name="Miettinen O."/>
            <person name="Riley R."/>
            <person name="Acob R."/>
            <person name="Barry K."/>
            <person name="Cullen D."/>
            <person name="De Vries R."/>
            <person name="Hainaut M."/>
            <person name="Hatakka A."/>
            <person name="Henrissat B."/>
            <person name="Hilden K."/>
            <person name="Kuo R."/>
            <person name="Labutti K."/>
            <person name="Lipzen A."/>
            <person name="Makela M.R."/>
            <person name="Sandor L."/>
            <person name="Spatafora J.W."/>
            <person name="Grigoriev I.V."/>
            <person name="Hibbett D.S."/>
        </authorList>
    </citation>
    <scope>NUCLEOTIDE SEQUENCE [LARGE SCALE GENOMIC DNA]</scope>
    <source>
        <strain evidence="1 2">3A-2</strain>
    </source>
</reference>
<accession>A0A8E2AXV6</accession>
<organism evidence="1 2">
    <name type="scientific">Obba rivulosa</name>
    <dbReference type="NCBI Taxonomy" id="1052685"/>
    <lineage>
        <taxon>Eukaryota</taxon>
        <taxon>Fungi</taxon>
        <taxon>Dikarya</taxon>
        <taxon>Basidiomycota</taxon>
        <taxon>Agaricomycotina</taxon>
        <taxon>Agaricomycetes</taxon>
        <taxon>Polyporales</taxon>
        <taxon>Gelatoporiaceae</taxon>
        <taxon>Obba</taxon>
    </lineage>
</organism>
<evidence type="ECO:0000313" key="1">
    <source>
        <dbReference type="EMBL" id="OCH93123.1"/>
    </source>
</evidence>
<protein>
    <submittedName>
        <fullName evidence="1">Uncharacterized protein</fullName>
    </submittedName>
</protein>
<keyword evidence="2" id="KW-1185">Reference proteome</keyword>
<proteinExistence type="predicted"/>
<sequence length="139" mass="15104">MYSTCSSRTTLLNVDIPVSPLISGDAEHRFMSTLPVNQTSISLSTLPLVPTASPNASSASLTATLQRAIACGATPPISPISIRPTEIITLLNLLQAMCHDVISEVDRVHIIIDEARALVREVQDGQKAYLECIREEEEY</sequence>
<gene>
    <name evidence="1" type="ORF">OBBRIDRAFT_790593</name>
</gene>
<dbReference type="AlphaFoldDB" id="A0A8E2AXV6"/>